<evidence type="ECO:0000313" key="4">
    <source>
        <dbReference type="Proteomes" id="UP000260808"/>
    </source>
</evidence>
<evidence type="ECO:0000313" key="3">
    <source>
        <dbReference type="EMBL" id="RGT35317.1"/>
    </source>
</evidence>
<feature type="region of interest" description="Disordered" evidence="1">
    <location>
        <begin position="313"/>
        <end position="338"/>
    </location>
</feature>
<protein>
    <submittedName>
        <fullName evidence="2">Uncharacterized protein</fullName>
    </submittedName>
</protein>
<dbReference type="Proteomes" id="UP000260808">
    <property type="component" value="Unassembled WGS sequence"/>
</dbReference>
<name>A0A3E4UUV6_MEDGN</name>
<evidence type="ECO:0000313" key="2">
    <source>
        <dbReference type="EMBL" id="RGM16562.1"/>
    </source>
</evidence>
<accession>A0A3E4UUV6</accession>
<comment type="caution">
    <text evidence="2">The sequence shown here is derived from an EMBL/GenBank/DDBJ whole genome shotgun (WGS) entry which is preliminary data.</text>
</comment>
<dbReference type="AlphaFoldDB" id="A0A3E4UUV6"/>
<dbReference type="InterPro" id="IPR043743">
    <property type="entry name" value="DUF5688"/>
</dbReference>
<evidence type="ECO:0000313" key="5">
    <source>
        <dbReference type="Proteomes" id="UP000283834"/>
    </source>
</evidence>
<organism evidence="2 4">
    <name type="scientific">Mediterraneibacter gnavus</name>
    <name type="common">Ruminococcus gnavus</name>
    <dbReference type="NCBI Taxonomy" id="33038"/>
    <lineage>
        <taxon>Bacteria</taxon>
        <taxon>Bacillati</taxon>
        <taxon>Bacillota</taxon>
        <taxon>Clostridia</taxon>
        <taxon>Lachnospirales</taxon>
        <taxon>Lachnospiraceae</taxon>
        <taxon>Mediterraneibacter</taxon>
    </lineage>
</organism>
<dbReference type="RefSeq" id="WP_118047499.1">
    <property type="nucleotide sequence ID" value="NZ_JADMTQ010000161.1"/>
</dbReference>
<sequence>MYSEFTEYVKNNIREYLPESYANAKIQIQQTIKGNDQVLDSLTVQREGEDFAVAIHLNSLEQEYQNGESMHEIMNQVADQCLQGEELPFHRSEFLEYDLVKDHVTIKMCDPENNVKYLEQYAHKNCGTLTALYNVTLEQNGFGTASMPISNDHLKMWGISVEQLHQDALLADRNRGYSLYGLEDLVYSMAFEHEPKNLLLSTDVVNASEKGPYVLTNTSRINGANALVQEELLAQVGDVLGGDYYVLPSSTHELILIQDDGSISKEAMEQMVTEINSTQVPKKDLLSNKVQFYDSRQKQLRLDKNEVAKEKIAEQGKGMAERKVRRNIKEPKKFPHKL</sequence>
<gene>
    <name evidence="3" type="ORF">DWX36_16495</name>
    <name evidence="2" type="ORF">DXC31_17120</name>
</gene>
<dbReference type="EMBL" id="QRWQ01000031">
    <property type="protein sequence ID" value="RGT35317.1"/>
    <property type="molecule type" value="Genomic_DNA"/>
</dbReference>
<dbReference type="Pfam" id="PF18941">
    <property type="entry name" value="DUF5688"/>
    <property type="match status" value="1"/>
</dbReference>
<reference evidence="4 5" key="1">
    <citation type="submission" date="2018-08" db="EMBL/GenBank/DDBJ databases">
        <title>A genome reference for cultivated species of the human gut microbiota.</title>
        <authorList>
            <person name="Zou Y."/>
            <person name="Xue W."/>
            <person name="Luo G."/>
        </authorList>
    </citation>
    <scope>NUCLEOTIDE SEQUENCE [LARGE SCALE GENOMIC DNA]</scope>
    <source>
        <strain evidence="3 5">AF19-16AC</strain>
        <strain evidence="2 4">TF01-20-2</strain>
    </source>
</reference>
<evidence type="ECO:0000256" key="1">
    <source>
        <dbReference type="SAM" id="MobiDB-lite"/>
    </source>
</evidence>
<dbReference type="EMBL" id="QSSX01000082">
    <property type="protein sequence ID" value="RGM16562.1"/>
    <property type="molecule type" value="Genomic_DNA"/>
</dbReference>
<proteinExistence type="predicted"/>
<dbReference type="Proteomes" id="UP000283834">
    <property type="component" value="Unassembled WGS sequence"/>
</dbReference>